<keyword evidence="3" id="KW-1185">Reference proteome</keyword>
<gene>
    <name evidence="2" type="ORF">C7H52_12615</name>
</gene>
<organism evidence="2 3">
    <name type="scientific">Aurantibacter aestuarii</name>
    <dbReference type="NCBI Taxonomy" id="1266046"/>
    <lineage>
        <taxon>Bacteria</taxon>
        <taxon>Pseudomonadati</taxon>
        <taxon>Bacteroidota</taxon>
        <taxon>Flavobacteriia</taxon>
        <taxon>Flavobacteriales</taxon>
        <taxon>Flavobacteriaceae</taxon>
        <taxon>Aurantibacter</taxon>
    </lineage>
</organism>
<dbReference type="InterPro" id="IPR029044">
    <property type="entry name" value="Nucleotide-diphossugar_trans"/>
</dbReference>
<evidence type="ECO:0000259" key="1">
    <source>
        <dbReference type="Pfam" id="PF00535"/>
    </source>
</evidence>
<protein>
    <recommendedName>
        <fullName evidence="1">Glycosyltransferase 2-like domain-containing protein</fullName>
    </recommendedName>
</protein>
<feature type="domain" description="Glycosyltransferase 2-like" evidence="1">
    <location>
        <begin position="42"/>
        <end position="159"/>
    </location>
</feature>
<sequence>MRKGVNPTKGGKLVNLEPCDHRILIPLHIPNEEGYFKDAYKIFLLCLNSLLKTSQSKLKISIISNKSSTIINQRLLKLYEEGVINELIIEKEGLGKINSLLKALRTTEERLVTITDADVLFLNNWESEVVSVFKSFPKAGAVSPVPVFRKHLDLTSNIWLDHLFNNKIKFQPVKDRPALEKFVQSIGWQYLPEDYGDTIGTITQNNTTAVLGCPHFVATYKSEVFKEMPKTNTPYLIDGDSELKYLDLPTIKMDGYRLSTNTNNAYHLGNVFEDWMQDAFDNLKEVNKLEVNYNELKDLKPKKIKYLVSEKIFKRLIKKRSLLKFLLRKKGLTQKQVHAFVKR</sequence>
<dbReference type="Gene3D" id="3.90.550.10">
    <property type="entry name" value="Spore Coat Polysaccharide Biosynthesis Protein SpsA, Chain A"/>
    <property type="match status" value="1"/>
</dbReference>
<comment type="caution">
    <text evidence="2">The sequence shown here is derived from an EMBL/GenBank/DDBJ whole genome shotgun (WGS) entry which is preliminary data.</text>
</comment>
<dbReference type="EMBL" id="PXOQ01000015">
    <property type="protein sequence ID" value="PSG86520.1"/>
    <property type="molecule type" value="Genomic_DNA"/>
</dbReference>
<dbReference type="CDD" id="cd00761">
    <property type="entry name" value="Glyco_tranf_GTA_type"/>
    <property type="match status" value="1"/>
</dbReference>
<dbReference type="Proteomes" id="UP000238426">
    <property type="component" value="Unassembled WGS sequence"/>
</dbReference>
<proteinExistence type="predicted"/>
<dbReference type="SUPFAM" id="SSF53448">
    <property type="entry name" value="Nucleotide-diphospho-sugar transferases"/>
    <property type="match status" value="1"/>
</dbReference>
<dbReference type="InterPro" id="IPR001173">
    <property type="entry name" value="Glyco_trans_2-like"/>
</dbReference>
<dbReference type="Pfam" id="PF00535">
    <property type="entry name" value="Glycos_transf_2"/>
    <property type="match status" value="1"/>
</dbReference>
<evidence type="ECO:0000313" key="3">
    <source>
        <dbReference type="Proteomes" id="UP000238426"/>
    </source>
</evidence>
<reference evidence="2 3" key="1">
    <citation type="submission" date="2018-03" db="EMBL/GenBank/DDBJ databases">
        <title>Mesoflavibacter sp. HG37 and Mesoflavibacter sp. HG96 sp.nov., two marine bacteria isolated from seawater of Western Pacific Ocean.</title>
        <authorList>
            <person name="Cheng H."/>
            <person name="Wu Y.-H."/>
            <person name="Guo L.-L."/>
            <person name="Xu X.-W."/>
        </authorList>
    </citation>
    <scope>NUCLEOTIDE SEQUENCE [LARGE SCALE GENOMIC DNA]</scope>
    <source>
        <strain evidence="2 3">KCTC 32269</strain>
    </source>
</reference>
<evidence type="ECO:0000313" key="2">
    <source>
        <dbReference type="EMBL" id="PSG86520.1"/>
    </source>
</evidence>
<accession>A0A2T1N5N4</accession>
<dbReference type="OrthoDB" id="1116632at2"/>
<dbReference type="RefSeq" id="WP_106464258.1">
    <property type="nucleotide sequence ID" value="NZ_PXOQ01000015.1"/>
</dbReference>
<dbReference type="AlphaFoldDB" id="A0A2T1N5N4"/>
<name>A0A2T1N5N4_9FLAO</name>